<organism evidence="2 3">
    <name type="scientific">Symbiodinium microadriaticum</name>
    <name type="common">Dinoflagellate</name>
    <name type="synonym">Zooxanthella microadriatica</name>
    <dbReference type="NCBI Taxonomy" id="2951"/>
    <lineage>
        <taxon>Eukaryota</taxon>
        <taxon>Sar</taxon>
        <taxon>Alveolata</taxon>
        <taxon>Dinophyceae</taxon>
        <taxon>Suessiales</taxon>
        <taxon>Symbiodiniaceae</taxon>
        <taxon>Symbiodinium</taxon>
    </lineage>
</organism>
<dbReference type="Proteomes" id="UP000186817">
    <property type="component" value="Unassembled WGS sequence"/>
</dbReference>
<sequence>MGWSKDQIPGTPNSPFGERQVHSCPPTSLLDHATPQQEDARKLGAGIGATVLAATGPDVVQKLVDEAAAVLEMHTPSADLVSSAVADAASAADASPEAMGQQKGSDGSVQDPVAMIVASAAAAANKDPPVPPPAQAALYQASAPRSGPEYLQGIARLLQRSRDLGGLMQGYSKAAMSPQVAPPLRLPRIESGIGVIEEGDNTFPHSASSDPEIAPDLQAMAASFASLVKPEQPGAEAVQRGPQHLDVLAFEGVLGLDENCDRVLRNFEEIQCALVTTPEERKAFYEKWRLDQKCRQLVEEQAPSVQRELISNFNPPPGTKNVASAPLAVGRRAPRVAGRMTAFLNMILNKTRKGEPIRASLSKGNKPLQTGRTGACENEHEKETRRTEHVQQTMKRTRAKIIISIAAYSRIHLISSLGVMLVEEYKFGQRGGRNVAQESFGDQETREQRRILRLLIDILHPTLLQMTFNNASLLSVALFVKAQYTAKPHLNRKGKSGGKGHAPAFGDAGSGGRCNWPDDHDAKLMPSEALAVDFSPWQSKGACLWQAQSKPASEERTDWQEISFVLDPMAVGTHHRSPFLPLPSRLCKMATKIDGHIGFAGDLTPTTASDTSAAGSPNSSEPASPKRTFMKNEVLAWQQELLQEFSSPAFQKRLRQASSLQAAEYEKARTALVRDAHWAVAPQHGFPATDSGIEQMLLAVDQFLDDMDVSVNQQIIQEHLVACEVPAPFKEQTALPLGHDKKALGRRDVVRLLKSLQVSFSEPNFQQELAKLKESDMKASGIAEAEGFLQLPGRNELAFAIQEQLAPCFGFEASKQGILAMISTCAQFLMDPEIAELFDAVNMKLGMTPEACKAFREKVLLRTCG</sequence>
<evidence type="ECO:0000256" key="1">
    <source>
        <dbReference type="SAM" id="MobiDB-lite"/>
    </source>
</evidence>
<feature type="compositionally biased region" description="Polar residues" evidence="1">
    <location>
        <begin position="607"/>
        <end position="622"/>
    </location>
</feature>
<proteinExistence type="predicted"/>
<dbReference type="OrthoDB" id="411149at2759"/>
<evidence type="ECO:0000313" key="3">
    <source>
        <dbReference type="Proteomes" id="UP000186817"/>
    </source>
</evidence>
<keyword evidence="3" id="KW-1185">Reference proteome</keyword>
<feature type="region of interest" description="Disordered" evidence="1">
    <location>
        <begin position="358"/>
        <end position="390"/>
    </location>
</feature>
<dbReference type="AlphaFoldDB" id="A0A1Q9ELS6"/>
<reference evidence="2 3" key="1">
    <citation type="submission" date="2016-02" db="EMBL/GenBank/DDBJ databases">
        <title>Genome analysis of coral dinoflagellate symbionts highlights evolutionary adaptations to a symbiotic lifestyle.</title>
        <authorList>
            <person name="Aranda M."/>
            <person name="Li Y."/>
            <person name="Liew Y.J."/>
            <person name="Baumgarten S."/>
            <person name="Simakov O."/>
            <person name="Wilson M."/>
            <person name="Piel J."/>
            <person name="Ashoor H."/>
            <person name="Bougouffa S."/>
            <person name="Bajic V.B."/>
            <person name="Ryu T."/>
            <person name="Ravasi T."/>
            <person name="Bayer T."/>
            <person name="Micklem G."/>
            <person name="Kim H."/>
            <person name="Bhak J."/>
            <person name="Lajeunesse T.C."/>
            <person name="Voolstra C.R."/>
        </authorList>
    </citation>
    <scope>NUCLEOTIDE SEQUENCE [LARGE SCALE GENOMIC DNA]</scope>
    <source>
        <strain evidence="2 3">CCMP2467</strain>
    </source>
</reference>
<accession>A0A1Q9ELS6</accession>
<feature type="compositionally biased region" description="Basic and acidic residues" evidence="1">
    <location>
        <begin position="377"/>
        <end position="389"/>
    </location>
</feature>
<name>A0A1Q9ELS6_SYMMI</name>
<feature type="region of interest" description="Disordered" evidence="1">
    <location>
        <begin position="1"/>
        <end position="37"/>
    </location>
</feature>
<feature type="region of interest" description="Disordered" evidence="1">
    <location>
        <begin position="607"/>
        <end position="626"/>
    </location>
</feature>
<dbReference type="EMBL" id="LSRX01000118">
    <property type="protein sequence ID" value="OLQ08406.1"/>
    <property type="molecule type" value="Genomic_DNA"/>
</dbReference>
<protein>
    <submittedName>
        <fullName evidence="2">Uncharacterized protein</fullName>
    </submittedName>
</protein>
<evidence type="ECO:0000313" key="2">
    <source>
        <dbReference type="EMBL" id="OLQ08406.1"/>
    </source>
</evidence>
<gene>
    <name evidence="2" type="ORF">AK812_SmicGene8101</name>
</gene>
<comment type="caution">
    <text evidence="2">The sequence shown here is derived from an EMBL/GenBank/DDBJ whole genome shotgun (WGS) entry which is preliminary data.</text>
</comment>